<organism evidence="1">
    <name type="scientific">Rhodotorula glutinis</name>
    <name type="common">Yeast</name>
    <dbReference type="NCBI Taxonomy" id="5535"/>
    <lineage>
        <taxon>Eukaryota</taxon>
        <taxon>Fungi</taxon>
        <taxon>Dikarya</taxon>
        <taxon>Basidiomycota</taxon>
        <taxon>Pucciniomycotina</taxon>
        <taxon>Microbotryomycetes</taxon>
        <taxon>Sporidiobolales</taxon>
        <taxon>Sporidiobolaceae</taxon>
        <taxon>Rhodotorula</taxon>
    </lineage>
</organism>
<feature type="non-terminal residue" evidence="1">
    <location>
        <position position="137"/>
    </location>
</feature>
<accession>G8H2Q8</accession>
<keyword evidence="1" id="KW-0238">DNA-binding</keyword>
<gene>
    <name evidence="1" type="primary">HD2</name>
</gene>
<protein>
    <submittedName>
        <fullName evidence="1">Homeodomain transcription factor HD2</fullName>
    </submittedName>
</protein>
<dbReference type="GO" id="GO:0003677">
    <property type="term" value="F:DNA binding"/>
    <property type="evidence" value="ECO:0007669"/>
    <property type="project" value="UniProtKB-KW"/>
</dbReference>
<dbReference type="AlphaFoldDB" id="G8H2Q8"/>
<keyword evidence="1" id="KW-0371">Homeobox</keyword>
<name>G8H2Q8_RHOGU</name>
<dbReference type="EMBL" id="JN246626">
    <property type="protein sequence ID" value="AER30266.1"/>
    <property type="molecule type" value="Genomic_DNA"/>
</dbReference>
<reference evidence="1" key="1">
    <citation type="journal article" date="2011" name="BMC Evol. Biol.">
        <title>Evidence for maintenance of sex determinants but not of sexual stages in red yeasts, a group of early diverged basidiomycetes.</title>
        <authorList>
            <person name="Coelho M.A."/>
            <person name="Goncalves P."/>
            <person name="Sampaio J.P."/>
        </authorList>
    </citation>
    <scope>NUCLEOTIDE SEQUENCE</scope>
    <source>
        <strain evidence="1">CBS 20</strain>
    </source>
</reference>
<sequence length="137" mass="14730">MAAAAHARMAAIADTFLSRPDFQHLLPKPAVHESDLGPSPHFGPPGTELTNTLQRLGCSADAARALDAAYRAGCRQLAESCSASFSTGLAELRAVCATGEERVNREWQGAFLLAIEGQYQQTTSNMRDRLLDEVRSA</sequence>
<proteinExistence type="predicted"/>
<evidence type="ECO:0000313" key="1">
    <source>
        <dbReference type="EMBL" id="AER30266.1"/>
    </source>
</evidence>